<evidence type="ECO:0000313" key="9">
    <source>
        <dbReference type="EMBL" id="WVZ53822.1"/>
    </source>
</evidence>
<dbReference type="InterPro" id="IPR001461">
    <property type="entry name" value="Aspartic_peptidase_A1"/>
</dbReference>
<dbReference type="Gene3D" id="2.40.70.10">
    <property type="entry name" value="Acid Proteases"/>
    <property type="match status" value="2"/>
</dbReference>
<organism evidence="9 10">
    <name type="scientific">Paspalum notatum var. saurae</name>
    <dbReference type="NCBI Taxonomy" id="547442"/>
    <lineage>
        <taxon>Eukaryota</taxon>
        <taxon>Viridiplantae</taxon>
        <taxon>Streptophyta</taxon>
        <taxon>Embryophyta</taxon>
        <taxon>Tracheophyta</taxon>
        <taxon>Spermatophyta</taxon>
        <taxon>Magnoliopsida</taxon>
        <taxon>Liliopsida</taxon>
        <taxon>Poales</taxon>
        <taxon>Poaceae</taxon>
        <taxon>PACMAD clade</taxon>
        <taxon>Panicoideae</taxon>
        <taxon>Andropogonodae</taxon>
        <taxon>Paspaleae</taxon>
        <taxon>Paspalinae</taxon>
        <taxon>Paspalum</taxon>
    </lineage>
</organism>
<reference evidence="9 10" key="1">
    <citation type="submission" date="2024-02" db="EMBL/GenBank/DDBJ databases">
        <title>High-quality chromosome-scale genome assembly of Pensacola bahiagrass (Paspalum notatum Flugge var. saurae).</title>
        <authorList>
            <person name="Vega J.M."/>
            <person name="Podio M."/>
            <person name="Orjuela J."/>
            <person name="Siena L.A."/>
            <person name="Pessino S.C."/>
            <person name="Combes M.C."/>
            <person name="Mariac C."/>
            <person name="Albertini E."/>
            <person name="Pupilli F."/>
            <person name="Ortiz J.P.A."/>
            <person name="Leblanc O."/>
        </authorList>
    </citation>
    <scope>NUCLEOTIDE SEQUENCE [LARGE SCALE GENOMIC DNA]</scope>
    <source>
        <strain evidence="9">R1</strain>
        <tissue evidence="9">Leaf</tissue>
    </source>
</reference>
<dbReference type="GO" id="GO:0006508">
    <property type="term" value="P:proteolysis"/>
    <property type="evidence" value="ECO:0007669"/>
    <property type="project" value="UniProtKB-KW"/>
</dbReference>
<keyword evidence="10" id="KW-1185">Reference proteome</keyword>
<feature type="domain" description="Peptidase A1" evidence="8">
    <location>
        <begin position="40"/>
        <end position="386"/>
    </location>
</feature>
<dbReference type="InterPro" id="IPR001969">
    <property type="entry name" value="Aspartic_peptidase_AS"/>
</dbReference>
<dbReference type="FunFam" id="2.40.70.10:FF:000015">
    <property type="entry name" value="Aspartyl protease family protein"/>
    <property type="match status" value="1"/>
</dbReference>
<dbReference type="PROSITE" id="PS51767">
    <property type="entry name" value="PEPTIDASE_A1"/>
    <property type="match status" value="1"/>
</dbReference>
<feature type="active site" evidence="5">
    <location>
        <position position="58"/>
    </location>
</feature>
<dbReference type="SUPFAM" id="SSF50630">
    <property type="entry name" value="Acid proteases"/>
    <property type="match status" value="1"/>
</dbReference>
<evidence type="ECO:0000313" key="10">
    <source>
        <dbReference type="Proteomes" id="UP001341281"/>
    </source>
</evidence>
<dbReference type="AlphaFoldDB" id="A0AAQ3SJA6"/>
<keyword evidence="2 6" id="KW-0645">Protease</keyword>
<accession>A0AAQ3SJA6</accession>
<keyword evidence="4 6" id="KW-0378">Hydrolase</keyword>
<feature type="active site" evidence="5">
    <location>
        <position position="264"/>
    </location>
</feature>
<feature type="chain" id="PRO_5042883711" description="Peptidase A1 domain-containing protein" evidence="7">
    <location>
        <begin position="24"/>
        <end position="404"/>
    </location>
</feature>
<dbReference type="PANTHER" id="PTHR13683">
    <property type="entry name" value="ASPARTYL PROTEASES"/>
    <property type="match status" value="1"/>
</dbReference>
<dbReference type="Proteomes" id="UP001341281">
    <property type="component" value="Chromosome 01"/>
</dbReference>
<proteinExistence type="inferred from homology"/>
<evidence type="ECO:0000256" key="5">
    <source>
        <dbReference type="PIRSR" id="PIRSR601461-1"/>
    </source>
</evidence>
<evidence type="ECO:0000256" key="1">
    <source>
        <dbReference type="ARBA" id="ARBA00007447"/>
    </source>
</evidence>
<dbReference type="PRINTS" id="PR00792">
    <property type="entry name" value="PEPSIN"/>
</dbReference>
<dbReference type="GO" id="GO:0004190">
    <property type="term" value="F:aspartic-type endopeptidase activity"/>
    <property type="evidence" value="ECO:0007669"/>
    <property type="project" value="UniProtKB-KW"/>
</dbReference>
<dbReference type="Pfam" id="PF14543">
    <property type="entry name" value="TAXi_N"/>
    <property type="match status" value="1"/>
</dbReference>
<dbReference type="InterPro" id="IPR033121">
    <property type="entry name" value="PEPTIDASE_A1"/>
</dbReference>
<keyword evidence="7" id="KW-0732">Signal</keyword>
<name>A0AAQ3SJA6_PASNO</name>
<dbReference type="PROSITE" id="PS00141">
    <property type="entry name" value="ASP_PROTEASE"/>
    <property type="match status" value="1"/>
</dbReference>
<evidence type="ECO:0000256" key="3">
    <source>
        <dbReference type="ARBA" id="ARBA00022750"/>
    </source>
</evidence>
<keyword evidence="3 6" id="KW-0064">Aspartyl protease</keyword>
<feature type="signal peptide" evidence="7">
    <location>
        <begin position="1"/>
        <end position="23"/>
    </location>
</feature>
<sequence length="404" mass="43673">MAAGWPPAIGLLLLLALLLPATASSMVLPLGGNVYPVGQFYVAVGIGEPAKPYFLHIDTGSTLTWVECDADGASCNKCNTVPHPLYRATKNKHVSCADARCASLHKDVGKPKNCGAAPQTCSYEIKFLEGSSSRGMLVHDKFSLLPKSNAYADIAFGCGYEQVEASGKNEKVPVDGVLGLGRGSVDLMSQLKQLKVIEKNTIGHCLSYKGGGFLVIGKDMSTLPVKKWVPMAPGQPRYYSPGRATLHLDTKSVGGADPVEVILDSGSTYTYLPSALHKQLVSELQATLGKSLQVVKDPSLPLCWKRPEKFKSVDDLKKEFKAVMSFNFGNEVTMVIPPENYLVVTQQGNACFGILDHKAKYIILGDITMQGLLVVYDNDRKQLAWVRADCNKPPKSISAIISRI</sequence>
<protein>
    <recommendedName>
        <fullName evidence="8">Peptidase A1 domain-containing protein</fullName>
    </recommendedName>
</protein>
<evidence type="ECO:0000256" key="6">
    <source>
        <dbReference type="RuleBase" id="RU000454"/>
    </source>
</evidence>
<gene>
    <name evidence="9" type="ORF">U9M48_004712</name>
</gene>
<dbReference type="Pfam" id="PF14541">
    <property type="entry name" value="TAXi_C"/>
    <property type="match status" value="1"/>
</dbReference>
<evidence type="ECO:0000256" key="4">
    <source>
        <dbReference type="ARBA" id="ARBA00022801"/>
    </source>
</evidence>
<comment type="similarity">
    <text evidence="1 6">Belongs to the peptidase A1 family.</text>
</comment>
<evidence type="ECO:0000256" key="2">
    <source>
        <dbReference type="ARBA" id="ARBA00022670"/>
    </source>
</evidence>
<evidence type="ECO:0000259" key="8">
    <source>
        <dbReference type="PROSITE" id="PS51767"/>
    </source>
</evidence>
<evidence type="ECO:0000256" key="7">
    <source>
        <dbReference type="SAM" id="SignalP"/>
    </source>
</evidence>
<dbReference type="PANTHER" id="PTHR13683:SF820">
    <property type="entry name" value="PEPTIDASE A1 DOMAIN-CONTAINING PROTEIN"/>
    <property type="match status" value="1"/>
</dbReference>
<dbReference type="InterPro" id="IPR032799">
    <property type="entry name" value="TAXi_C"/>
</dbReference>
<dbReference type="InterPro" id="IPR021109">
    <property type="entry name" value="Peptidase_aspartic_dom_sf"/>
</dbReference>
<dbReference type="EMBL" id="CP144745">
    <property type="protein sequence ID" value="WVZ53822.1"/>
    <property type="molecule type" value="Genomic_DNA"/>
</dbReference>
<dbReference type="InterPro" id="IPR032861">
    <property type="entry name" value="TAXi_N"/>
</dbReference>